<dbReference type="EMBL" id="JAIZAY010000004">
    <property type="protein sequence ID" value="KAJ8043890.1"/>
    <property type="molecule type" value="Genomic_DNA"/>
</dbReference>
<organism evidence="1 2">
    <name type="scientific">Holothuria leucospilota</name>
    <name type="common">Black long sea cucumber</name>
    <name type="synonym">Mertensiothuria leucospilota</name>
    <dbReference type="NCBI Taxonomy" id="206669"/>
    <lineage>
        <taxon>Eukaryota</taxon>
        <taxon>Metazoa</taxon>
        <taxon>Echinodermata</taxon>
        <taxon>Eleutherozoa</taxon>
        <taxon>Echinozoa</taxon>
        <taxon>Holothuroidea</taxon>
        <taxon>Aspidochirotacea</taxon>
        <taxon>Aspidochirotida</taxon>
        <taxon>Holothuriidae</taxon>
        <taxon>Holothuria</taxon>
    </lineage>
</organism>
<comment type="caution">
    <text evidence="1">The sequence shown here is derived from an EMBL/GenBank/DDBJ whole genome shotgun (WGS) entry which is preliminary data.</text>
</comment>
<protein>
    <submittedName>
        <fullName evidence="1">Uncharacterized protein</fullName>
    </submittedName>
</protein>
<accession>A0A9Q1HFE6</accession>
<gene>
    <name evidence="1" type="ORF">HOLleu_11189</name>
</gene>
<name>A0A9Q1HFE6_HOLLE</name>
<dbReference type="Gene3D" id="2.20.70.10">
    <property type="match status" value="1"/>
</dbReference>
<keyword evidence="2" id="KW-1185">Reference proteome</keyword>
<dbReference type="AlphaFoldDB" id="A0A9Q1HFE6"/>
<sequence>MAGVSDNKAALKADTTVLDDGWEEQVTTDGEFIYIRPSTGEVTSDRPIAGRPVRTTIRPPAVAPSKRKAENNMRKRGCNWVTESLSRSTFSGIKSKCT</sequence>
<reference evidence="1" key="1">
    <citation type="submission" date="2021-10" db="EMBL/GenBank/DDBJ databases">
        <title>Tropical sea cucumber genome reveals ecological adaptation and Cuvierian tubules defense mechanism.</title>
        <authorList>
            <person name="Chen T."/>
        </authorList>
    </citation>
    <scope>NUCLEOTIDE SEQUENCE</scope>
    <source>
        <strain evidence="1">Nanhai2018</strain>
        <tissue evidence="1">Muscle</tissue>
    </source>
</reference>
<evidence type="ECO:0000313" key="2">
    <source>
        <dbReference type="Proteomes" id="UP001152320"/>
    </source>
</evidence>
<dbReference type="Proteomes" id="UP001152320">
    <property type="component" value="Chromosome 4"/>
</dbReference>
<evidence type="ECO:0000313" key="1">
    <source>
        <dbReference type="EMBL" id="KAJ8043890.1"/>
    </source>
</evidence>
<proteinExistence type="predicted"/>